<feature type="transmembrane region" description="Helical" evidence="8">
    <location>
        <begin position="94"/>
        <end position="114"/>
    </location>
</feature>
<proteinExistence type="predicted"/>
<dbReference type="FunFam" id="1.20.1740.10:FF:000001">
    <property type="entry name" value="Amino acid permease"/>
    <property type="match status" value="1"/>
</dbReference>
<dbReference type="Gene3D" id="1.20.1740.10">
    <property type="entry name" value="Amino acid/polyamine transporter I"/>
    <property type="match status" value="1"/>
</dbReference>
<keyword evidence="7 8" id="KW-0472">Membrane</keyword>
<evidence type="ECO:0000256" key="4">
    <source>
        <dbReference type="ARBA" id="ARBA00022692"/>
    </source>
</evidence>
<dbReference type="OrthoDB" id="9780162at2"/>
<dbReference type="PANTHER" id="PTHR43495">
    <property type="entry name" value="GABA PERMEASE"/>
    <property type="match status" value="1"/>
</dbReference>
<evidence type="ECO:0000256" key="8">
    <source>
        <dbReference type="SAM" id="Phobius"/>
    </source>
</evidence>
<gene>
    <name evidence="10" type="ORF">IV38_GL001934</name>
    <name evidence="11" type="ORF">IV40_GL001903</name>
</gene>
<dbReference type="AlphaFoldDB" id="A0A0R2FYI1"/>
<dbReference type="Pfam" id="PF00324">
    <property type="entry name" value="AA_permease"/>
    <property type="match status" value="1"/>
</dbReference>
<accession>A0A0R2FYI1</accession>
<keyword evidence="12" id="KW-1185">Reference proteome</keyword>
<dbReference type="GO" id="GO:0055085">
    <property type="term" value="P:transmembrane transport"/>
    <property type="evidence" value="ECO:0007669"/>
    <property type="project" value="InterPro"/>
</dbReference>
<dbReference type="STRING" id="81857.IV38_GL001934"/>
<feature type="transmembrane region" description="Helical" evidence="8">
    <location>
        <begin position="240"/>
        <end position="261"/>
    </location>
</feature>
<reference evidence="12 13" key="1">
    <citation type="journal article" date="2015" name="Genome Announc.">
        <title>Expanding the biotechnology potential of lactobacilli through comparative genomics of 213 strains and associated genera.</title>
        <authorList>
            <person name="Sun Z."/>
            <person name="Harris H.M."/>
            <person name="McCann A."/>
            <person name="Guo C."/>
            <person name="Argimon S."/>
            <person name="Zhang W."/>
            <person name="Yang X."/>
            <person name="Jeffery I.B."/>
            <person name="Cooney J.C."/>
            <person name="Kagawa T.F."/>
            <person name="Liu W."/>
            <person name="Song Y."/>
            <person name="Salvetti E."/>
            <person name="Wrobel A."/>
            <person name="Rasinkangas P."/>
            <person name="Parkhill J."/>
            <person name="Rea M.C."/>
            <person name="O'Sullivan O."/>
            <person name="Ritari J."/>
            <person name="Douillard F.P."/>
            <person name="Paul Ross R."/>
            <person name="Yang R."/>
            <person name="Briner A.E."/>
            <person name="Felis G.E."/>
            <person name="de Vos W.M."/>
            <person name="Barrangou R."/>
            <person name="Klaenhammer T.R."/>
            <person name="Caufield P.W."/>
            <person name="Cui Y."/>
            <person name="Zhang H."/>
            <person name="O'Toole P.W."/>
        </authorList>
    </citation>
    <scope>NUCLEOTIDE SEQUENCE [LARGE SCALE GENOMIC DNA]</scope>
    <source>
        <strain evidence="10 13">ATCC BAA-66</strain>
        <strain evidence="11 12">DSM 13344</strain>
    </source>
</reference>
<organism evidence="11 12">
    <name type="scientific">Lactobacillus selangorensis</name>
    <dbReference type="NCBI Taxonomy" id="81857"/>
    <lineage>
        <taxon>Bacteria</taxon>
        <taxon>Bacillati</taxon>
        <taxon>Bacillota</taxon>
        <taxon>Bacilli</taxon>
        <taxon>Lactobacillales</taxon>
        <taxon>Lactobacillaceae</taxon>
        <taxon>Lactobacillus</taxon>
    </lineage>
</organism>
<feature type="transmembrane region" description="Helical" evidence="8">
    <location>
        <begin position="332"/>
        <end position="355"/>
    </location>
</feature>
<dbReference type="Proteomes" id="UP000051751">
    <property type="component" value="Unassembled WGS sequence"/>
</dbReference>
<dbReference type="Proteomes" id="UP000051645">
    <property type="component" value="Unassembled WGS sequence"/>
</dbReference>
<dbReference type="InterPro" id="IPR004841">
    <property type="entry name" value="AA-permease/SLC12A_dom"/>
</dbReference>
<evidence type="ECO:0000256" key="1">
    <source>
        <dbReference type="ARBA" id="ARBA00004651"/>
    </source>
</evidence>
<evidence type="ECO:0000256" key="7">
    <source>
        <dbReference type="ARBA" id="ARBA00023136"/>
    </source>
</evidence>
<feature type="transmembrane region" description="Helical" evidence="8">
    <location>
        <begin position="45"/>
        <end position="64"/>
    </location>
</feature>
<feature type="transmembrane region" description="Helical" evidence="8">
    <location>
        <begin position="126"/>
        <end position="146"/>
    </location>
</feature>
<protein>
    <submittedName>
        <fullName evidence="11">Amino acid transport protein</fullName>
    </submittedName>
</protein>
<sequence>MSNNEPHLERNLKGRHVQLIAIGGTIGTGLFLGSGKAIHLAGPSILLAYLITGIICFFLMRALGDLLLSNLDYPSIIDFVNQYLGKDIGFVAGWTYWFSWIALAMSEVTAIGLYMKFWFPALPQWIPGLVILVILLGLNLITVGLFGETEFWFALIKVVAIVGLIVIGAWMILIHFKTPVGHASLQNLWQYGGIFPRGGKGFVMSFQMVAFSFIGIEMVGMTASEAQNPTKVIPEAINQIPLRIILFYLGSLFVIMCIYPWTNATASQSPFVQVFSVLGIRSAADIINLVVITAAASACNSALFTTGRLLLSLTYGSKNRQVAKLGKLSRRHIPANALTFSTIIVAAAVMLNMWFPGGVFTLVSTVSTISFLFIWGLIIIVHLKFRKTPAGRQSTFKLPFAPWSDYLVLAFLLFVFGVLALSRETLIGLIVVIVWLVGVYALRRYGEQKRQQRSE</sequence>
<evidence type="ECO:0000256" key="3">
    <source>
        <dbReference type="ARBA" id="ARBA00022475"/>
    </source>
</evidence>
<dbReference type="PATRIC" id="fig|81857.3.peg.1959"/>
<evidence type="ECO:0000313" key="13">
    <source>
        <dbReference type="Proteomes" id="UP000051751"/>
    </source>
</evidence>
<keyword evidence="4 8" id="KW-0812">Transmembrane</keyword>
<evidence type="ECO:0000313" key="11">
    <source>
        <dbReference type="EMBL" id="KRN30314.1"/>
    </source>
</evidence>
<dbReference type="PANTHER" id="PTHR43495:SF2">
    <property type="entry name" value="D-SERINE_D-ALANINE_GLYCINE TRANSPORTER"/>
    <property type="match status" value="1"/>
</dbReference>
<keyword evidence="5" id="KW-0029">Amino-acid transport</keyword>
<evidence type="ECO:0000256" key="6">
    <source>
        <dbReference type="ARBA" id="ARBA00022989"/>
    </source>
</evidence>
<feature type="domain" description="Amino acid permease/ SLC12A" evidence="9">
    <location>
        <begin position="16"/>
        <end position="423"/>
    </location>
</feature>
<evidence type="ECO:0000256" key="5">
    <source>
        <dbReference type="ARBA" id="ARBA00022970"/>
    </source>
</evidence>
<feature type="transmembrane region" description="Helical" evidence="8">
    <location>
        <begin position="286"/>
        <end position="311"/>
    </location>
</feature>
<feature type="transmembrane region" description="Helical" evidence="8">
    <location>
        <begin position="361"/>
        <end position="383"/>
    </location>
</feature>
<dbReference type="PIRSF" id="PIRSF006060">
    <property type="entry name" value="AA_transporter"/>
    <property type="match status" value="1"/>
</dbReference>
<evidence type="ECO:0000313" key="10">
    <source>
        <dbReference type="EMBL" id="KRN27721.1"/>
    </source>
</evidence>
<dbReference type="RefSeq" id="WP_057770796.1">
    <property type="nucleotide sequence ID" value="NZ_JQAT01000006.1"/>
</dbReference>
<keyword evidence="6 8" id="KW-1133">Transmembrane helix</keyword>
<comment type="caution">
    <text evidence="11">The sequence shown here is derived from an EMBL/GenBank/DDBJ whole genome shotgun (WGS) entry which is preliminary data.</text>
</comment>
<dbReference type="EMBL" id="JQAZ01000007">
    <property type="protein sequence ID" value="KRN30314.1"/>
    <property type="molecule type" value="Genomic_DNA"/>
</dbReference>
<keyword evidence="2" id="KW-0813">Transport</keyword>
<name>A0A0R2FYI1_9LACO</name>
<comment type="subcellular location">
    <subcellularLocation>
        <location evidence="1">Cell membrane</location>
        <topology evidence="1">Multi-pass membrane protein</topology>
    </subcellularLocation>
</comment>
<feature type="transmembrane region" description="Helical" evidence="8">
    <location>
        <begin position="152"/>
        <end position="176"/>
    </location>
</feature>
<feature type="transmembrane region" description="Helical" evidence="8">
    <location>
        <begin position="403"/>
        <end position="420"/>
    </location>
</feature>
<evidence type="ECO:0000256" key="2">
    <source>
        <dbReference type="ARBA" id="ARBA00022448"/>
    </source>
</evidence>
<evidence type="ECO:0000259" key="9">
    <source>
        <dbReference type="Pfam" id="PF00324"/>
    </source>
</evidence>
<feature type="transmembrane region" description="Helical" evidence="8">
    <location>
        <begin position="16"/>
        <end position="33"/>
    </location>
</feature>
<keyword evidence="3" id="KW-1003">Cell membrane</keyword>
<dbReference type="EMBL" id="JQAT01000006">
    <property type="protein sequence ID" value="KRN27721.1"/>
    <property type="molecule type" value="Genomic_DNA"/>
</dbReference>
<evidence type="ECO:0000313" key="12">
    <source>
        <dbReference type="Proteomes" id="UP000051645"/>
    </source>
</evidence>
<dbReference type="GO" id="GO:0005886">
    <property type="term" value="C:plasma membrane"/>
    <property type="evidence" value="ECO:0007669"/>
    <property type="project" value="UniProtKB-SubCell"/>
</dbReference>
<feature type="transmembrane region" description="Helical" evidence="8">
    <location>
        <begin position="426"/>
        <end position="443"/>
    </location>
</feature>
<dbReference type="GO" id="GO:0006865">
    <property type="term" value="P:amino acid transport"/>
    <property type="evidence" value="ECO:0007669"/>
    <property type="project" value="UniProtKB-KW"/>
</dbReference>